<dbReference type="Proteomes" id="UP000276407">
    <property type="component" value="Chromosome 1"/>
</dbReference>
<dbReference type="EMBL" id="NPDP01000001">
    <property type="protein sequence ID" value="PJZ31735.1"/>
    <property type="molecule type" value="Genomic_DNA"/>
</dbReference>
<dbReference type="SMART" id="SM00304">
    <property type="entry name" value="HAMP"/>
    <property type="match status" value="1"/>
</dbReference>
<organism evidence="10 13">
    <name type="scientific">Leptospira kmetyi</name>
    <dbReference type="NCBI Taxonomy" id="408139"/>
    <lineage>
        <taxon>Bacteria</taxon>
        <taxon>Pseudomonadati</taxon>
        <taxon>Spirochaetota</taxon>
        <taxon>Spirochaetia</taxon>
        <taxon>Leptospirales</taxon>
        <taxon>Leptospiraceae</taxon>
        <taxon>Leptospira</taxon>
    </lineage>
</organism>
<dbReference type="InterPro" id="IPR029787">
    <property type="entry name" value="Nucleotide_cyclase"/>
</dbReference>
<dbReference type="InterPro" id="IPR001054">
    <property type="entry name" value="A/G_cyclase"/>
</dbReference>
<keyword evidence="6 7" id="KW-0472">Membrane</keyword>
<sequence>MNSFLNLYNWNIRQKLMVIISFIILVSLGVIIALATYFFKSDNEVRIKENNLKLTDVISQKVRSDIASLTKRSLLLARSVASTEESNDILQNDEDIFYLKIFRKEGPDYVGVKRVISDSTLKEFKTNPEDADKIVRKYLNGQKKAQIGKPLVFNVSPDFQRPVLYLSVVIGDGVNSAVVVSLVRMDSILDSFKTSGITQFFLVGQDGKLIAHSDPKLILQPTNLSDDPIVKNLLESSISNGQTRYKGKDNQFYLGSFRRIGYAGLGVISSTSEKKAFEEVYNIQKRNIYLMFVVVNVSILFVFFYSRRLTRPILKLVDASKEIEQGNFQLTLEPESGDEIGKLTASFVEMGKGLSDRDKMKDAFGKFVNKDIAEMVLKGEVKLGGDKRECVILFSDIRSFTSISEKIEPELVVEFLNQYFTAMVKCINANGGSVNKYIGDAIMAVWGELGHTDSDTEKAINAALDMRKSLIQFNKGRGTDKKPKIFIGIGINTGEVIAGQIGSEDRLEYTVIGDTVNLASRVESLTKVFGADILITGNSYEKVKGIFNLEKLKPIKVKGKQSLQTIYAVLGHTKDKNCPKNLKELRKQIGMEFKSGGSK</sequence>
<dbReference type="GO" id="GO:0004016">
    <property type="term" value="F:adenylate cyclase activity"/>
    <property type="evidence" value="ECO:0007669"/>
    <property type="project" value="UniProtKB-ARBA"/>
</dbReference>
<evidence type="ECO:0000313" key="10">
    <source>
        <dbReference type="EMBL" id="AYV57009.1"/>
    </source>
</evidence>
<evidence type="ECO:0000259" key="8">
    <source>
        <dbReference type="PROSITE" id="PS50125"/>
    </source>
</evidence>
<evidence type="ECO:0000256" key="4">
    <source>
        <dbReference type="ARBA" id="ARBA00022692"/>
    </source>
</evidence>
<feature type="transmembrane region" description="Helical" evidence="7">
    <location>
        <begin position="16"/>
        <end position="39"/>
    </location>
</feature>
<protein>
    <submittedName>
        <fullName evidence="11">Adenylate/guanylate cyclase domain-containing protein</fullName>
    </submittedName>
    <submittedName>
        <fullName evidence="10">HAMP domain-containing protein</fullName>
    </submittedName>
</protein>
<evidence type="ECO:0000256" key="6">
    <source>
        <dbReference type="ARBA" id="ARBA00023136"/>
    </source>
</evidence>
<reference evidence="10 13" key="2">
    <citation type="submission" date="2018-11" db="EMBL/GenBank/DDBJ databases">
        <title>Complete genome sequence of Leptospira kmetyi isolate LS 001/16 from soil sample associated with a leptospirosis patient in Kelantan.</title>
        <authorList>
            <person name="Muhammad Yusoff F."/>
            <person name="Muhammad Yusoff S."/>
            <person name="Ahmad M.N."/>
            <person name="Yusof N.Y."/>
            <person name="Aziah I."/>
        </authorList>
    </citation>
    <scope>NUCLEOTIDE SEQUENCE [LARGE SCALE GENOMIC DNA]</scope>
    <source>
        <strain evidence="10 13">LS 001/16</strain>
    </source>
</reference>
<dbReference type="FunFam" id="3.30.70.1230:FF:000016">
    <property type="entry name" value="Adenylate/guanylate cyclase domain-containing protein"/>
    <property type="match status" value="1"/>
</dbReference>
<dbReference type="KEGG" id="lkm:EFP84_16865"/>
<evidence type="ECO:0000256" key="7">
    <source>
        <dbReference type="SAM" id="Phobius"/>
    </source>
</evidence>
<keyword evidence="3" id="KW-1003">Cell membrane</keyword>
<evidence type="ECO:0000259" key="9">
    <source>
        <dbReference type="PROSITE" id="PS50885"/>
    </source>
</evidence>
<dbReference type="GO" id="GO:0006171">
    <property type="term" value="P:cAMP biosynthetic process"/>
    <property type="evidence" value="ECO:0007669"/>
    <property type="project" value="TreeGrafter"/>
</dbReference>
<gene>
    <name evidence="11" type="ORF">CH378_00530</name>
    <name evidence="10" type="ORF">EFP84_16865</name>
</gene>
<evidence type="ECO:0000313" key="13">
    <source>
        <dbReference type="Proteomes" id="UP000276407"/>
    </source>
</evidence>
<evidence type="ECO:0000256" key="3">
    <source>
        <dbReference type="ARBA" id="ARBA00022475"/>
    </source>
</evidence>
<evidence type="ECO:0000256" key="1">
    <source>
        <dbReference type="ARBA" id="ARBA00004196"/>
    </source>
</evidence>
<dbReference type="Pfam" id="PF00211">
    <property type="entry name" value="Guanylate_cyc"/>
    <property type="match status" value="1"/>
</dbReference>
<feature type="transmembrane region" description="Helical" evidence="7">
    <location>
        <begin position="288"/>
        <end position="306"/>
    </location>
</feature>
<feature type="domain" description="HAMP" evidence="9">
    <location>
        <begin position="307"/>
        <end position="359"/>
    </location>
</feature>
<dbReference type="Pfam" id="PF00672">
    <property type="entry name" value="HAMP"/>
    <property type="match status" value="1"/>
</dbReference>
<proteinExistence type="inferred from homology"/>
<keyword evidence="12" id="KW-1185">Reference proteome</keyword>
<dbReference type="GO" id="GO:0030313">
    <property type="term" value="C:cell envelope"/>
    <property type="evidence" value="ECO:0007669"/>
    <property type="project" value="UniProtKB-SubCell"/>
</dbReference>
<keyword evidence="5 7" id="KW-1133">Transmembrane helix</keyword>
<evidence type="ECO:0000256" key="2">
    <source>
        <dbReference type="ARBA" id="ARBA00005381"/>
    </source>
</evidence>
<feature type="domain" description="Guanylate cyclase" evidence="8">
    <location>
        <begin position="391"/>
        <end position="523"/>
    </location>
</feature>
<dbReference type="PANTHER" id="PTHR43081">
    <property type="entry name" value="ADENYLATE CYCLASE, TERMINAL-DIFFERENTIATION SPECIFIC-RELATED"/>
    <property type="match status" value="1"/>
</dbReference>
<evidence type="ECO:0000313" key="11">
    <source>
        <dbReference type="EMBL" id="PJZ31735.1"/>
    </source>
</evidence>
<comment type="subcellular location">
    <subcellularLocation>
        <location evidence="1">Cell envelope</location>
    </subcellularLocation>
</comment>
<dbReference type="Gene3D" id="1.10.8.500">
    <property type="entry name" value="HAMP domain in histidine kinase"/>
    <property type="match status" value="1"/>
</dbReference>
<evidence type="ECO:0000313" key="12">
    <source>
        <dbReference type="Proteomes" id="UP000231919"/>
    </source>
</evidence>
<evidence type="ECO:0000256" key="5">
    <source>
        <dbReference type="ARBA" id="ARBA00022989"/>
    </source>
</evidence>
<dbReference type="Proteomes" id="UP000231919">
    <property type="component" value="Unassembled WGS sequence"/>
</dbReference>
<dbReference type="PROSITE" id="PS50125">
    <property type="entry name" value="GUANYLATE_CYCLASE_2"/>
    <property type="match status" value="1"/>
</dbReference>
<dbReference type="InterPro" id="IPR003660">
    <property type="entry name" value="HAMP_dom"/>
</dbReference>
<keyword evidence="4 7" id="KW-0812">Transmembrane</keyword>
<dbReference type="CDD" id="cd07302">
    <property type="entry name" value="CHD"/>
    <property type="match status" value="1"/>
</dbReference>
<comment type="similarity">
    <text evidence="2">Belongs to the adenylyl cyclase class-3 family.</text>
</comment>
<dbReference type="PANTHER" id="PTHR43081:SF1">
    <property type="entry name" value="ADENYLATE CYCLASE, TERMINAL-DIFFERENTIATION SPECIFIC"/>
    <property type="match status" value="1"/>
</dbReference>
<dbReference type="Gene3D" id="3.30.70.1230">
    <property type="entry name" value="Nucleotide cyclase"/>
    <property type="match status" value="1"/>
</dbReference>
<dbReference type="RefSeq" id="WP_010575422.1">
    <property type="nucleotide sequence ID" value="NZ_CP033614.1"/>
</dbReference>
<dbReference type="SUPFAM" id="SSF55073">
    <property type="entry name" value="Nucleotide cyclase"/>
    <property type="match status" value="1"/>
</dbReference>
<reference evidence="11 12" key="1">
    <citation type="submission" date="2017-07" db="EMBL/GenBank/DDBJ databases">
        <title>Leptospira spp. isolated from tropical soils.</title>
        <authorList>
            <person name="Thibeaux R."/>
            <person name="Iraola G."/>
            <person name="Ferres I."/>
            <person name="Bierque E."/>
            <person name="Girault D."/>
            <person name="Soupe-Gilbert M.-E."/>
            <person name="Picardeau M."/>
            <person name="Goarant C."/>
        </authorList>
    </citation>
    <scope>NUCLEOTIDE SEQUENCE [LARGE SCALE GENOMIC DNA]</scope>
    <source>
        <strain evidence="11 12">JW2-C-B1</strain>
    </source>
</reference>
<dbReference type="Gene3D" id="3.30.450.20">
    <property type="entry name" value="PAS domain"/>
    <property type="match status" value="1"/>
</dbReference>
<dbReference type="CDD" id="cd18774">
    <property type="entry name" value="PDC2_HK_sensor"/>
    <property type="match status" value="1"/>
</dbReference>
<dbReference type="CDD" id="cd06225">
    <property type="entry name" value="HAMP"/>
    <property type="match status" value="1"/>
</dbReference>
<dbReference type="GO" id="GO:0016020">
    <property type="term" value="C:membrane"/>
    <property type="evidence" value="ECO:0007669"/>
    <property type="project" value="InterPro"/>
</dbReference>
<name>A0A2M9XW05_9LEPT</name>
<dbReference type="InterPro" id="IPR050697">
    <property type="entry name" value="Adenylyl/Guanylyl_Cyclase_3/4"/>
</dbReference>
<dbReference type="SMART" id="SM00044">
    <property type="entry name" value="CYCc"/>
    <property type="match status" value="1"/>
</dbReference>
<dbReference type="EMBL" id="CP033614">
    <property type="protein sequence ID" value="AYV57009.1"/>
    <property type="molecule type" value="Genomic_DNA"/>
</dbReference>
<dbReference type="GO" id="GO:0035556">
    <property type="term" value="P:intracellular signal transduction"/>
    <property type="evidence" value="ECO:0007669"/>
    <property type="project" value="InterPro"/>
</dbReference>
<dbReference type="AlphaFoldDB" id="A0A2M9XW05"/>
<dbReference type="SUPFAM" id="SSF158472">
    <property type="entry name" value="HAMP domain-like"/>
    <property type="match status" value="1"/>
</dbReference>
<dbReference type="OrthoDB" id="9806704at2"/>
<accession>A0A2M9XW05</accession>
<dbReference type="PROSITE" id="PS50885">
    <property type="entry name" value="HAMP"/>
    <property type="match status" value="1"/>
</dbReference>